<evidence type="ECO:0000256" key="1">
    <source>
        <dbReference type="SAM" id="Phobius"/>
    </source>
</evidence>
<accession>A0A382G162</accession>
<reference evidence="2" key="1">
    <citation type="submission" date="2018-05" db="EMBL/GenBank/DDBJ databases">
        <authorList>
            <person name="Lanie J.A."/>
            <person name="Ng W.-L."/>
            <person name="Kazmierczak K.M."/>
            <person name="Andrzejewski T.M."/>
            <person name="Davidsen T.M."/>
            <person name="Wayne K.J."/>
            <person name="Tettelin H."/>
            <person name="Glass J.I."/>
            <person name="Rusch D."/>
            <person name="Podicherti R."/>
            <person name="Tsui H.-C.T."/>
            <person name="Winkler M.E."/>
        </authorList>
    </citation>
    <scope>NUCLEOTIDE SEQUENCE</scope>
</reference>
<dbReference type="InterPro" id="IPR012902">
    <property type="entry name" value="N_methyl_site"/>
</dbReference>
<proteinExistence type="predicted"/>
<protein>
    <recommendedName>
        <fullName evidence="3">Prepilin-type N-terminal cleavage/methylation domain-containing protein</fullName>
    </recommendedName>
</protein>
<gene>
    <name evidence="2" type="ORF">METZ01_LOCUS220795</name>
</gene>
<name>A0A382G162_9ZZZZ</name>
<keyword evidence="1" id="KW-0812">Transmembrane</keyword>
<dbReference type="EMBL" id="UINC01052518">
    <property type="protein sequence ID" value="SVB67941.1"/>
    <property type="molecule type" value="Genomic_DNA"/>
</dbReference>
<evidence type="ECO:0000313" key="2">
    <source>
        <dbReference type="EMBL" id="SVB67941.1"/>
    </source>
</evidence>
<dbReference type="AlphaFoldDB" id="A0A382G162"/>
<sequence>MQNPKQAFTLIESLVSVVVMAIGFAGVYTLVSTSNAVMNDAIERQKLSFQASEIIESLHADQPNILEYNGKDLSQCNNIKVNKGKEDQLTRLKAWCQKLQGELGDKRNQDKRFIRVVKTKVGDKNVYVVSIELSGKSDKKTVFMKRVFNAN</sequence>
<keyword evidence="1" id="KW-1133">Transmembrane helix</keyword>
<organism evidence="2">
    <name type="scientific">marine metagenome</name>
    <dbReference type="NCBI Taxonomy" id="408172"/>
    <lineage>
        <taxon>unclassified sequences</taxon>
        <taxon>metagenomes</taxon>
        <taxon>ecological metagenomes</taxon>
    </lineage>
</organism>
<feature type="transmembrane region" description="Helical" evidence="1">
    <location>
        <begin position="7"/>
        <end position="31"/>
    </location>
</feature>
<keyword evidence="1" id="KW-0472">Membrane</keyword>
<dbReference type="NCBIfam" id="TIGR02532">
    <property type="entry name" value="IV_pilin_GFxxxE"/>
    <property type="match status" value="1"/>
</dbReference>
<dbReference type="Pfam" id="PF07963">
    <property type="entry name" value="N_methyl"/>
    <property type="match status" value="1"/>
</dbReference>
<evidence type="ECO:0008006" key="3">
    <source>
        <dbReference type="Google" id="ProtNLM"/>
    </source>
</evidence>